<dbReference type="GO" id="GO:0005524">
    <property type="term" value="F:ATP binding"/>
    <property type="evidence" value="ECO:0007669"/>
    <property type="project" value="UniProtKB-KW"/>
</dbReference>
<dbReference type="InterPro" id="IPR008978">
    <property type="entry name" value="HSP20-like_chaperone"/>
</dbReference>
<evidence type="ECO:0000256" key="1">
    <source>
        <dbReference type="ARBA" id="ARBA00011040"/>
    </source>
</evidence>
<dbReference type="RefSeq" id="WP_092199318.1">
    <property type="nucleotide sequence ID" value="NZ_FOND01000009.1"/>
</dbReference>
<dbReference type="InterPro" id="IPR027417">
    <property type="entry name" value="P-loop_NTPase"/>
</dbReference>
<evidence type="ECO:0000259" key="2">
    <source>
        <dbReference type="Pfam" id="PF02374"/>
    </source>
</evidence>
<dbReference type="AlphaFoldDB" id="A0A1I2GIX5"/>
<feature type="domain" description="ArsA HSP20-like" evidence="3">
    <location>
        <begin position="296"/>
        <end position="349"/>
    </location>
</feature>
<dbReference type="InterPro" id="IPR025723">
    <property type="entry name" value="ArsA/GET3_ATPase-like"/>
</dbReference>
<organism evidence="4 5">
    <name type="scientific">Blastococcus tunisiensis</name>
    <dbReference type="NCBI Taxonomy" id="1798228"/>
    <lineage>
        <taxon>Bacteria</taxon>
        <taxon>Bacillati</taxon>
        <taxon>Actinomycetota</taxon>
        <taxon>Actinomycetes</taxon>
        <taxon>Geodermatophilales</taxon>
        <taxon>Geodermatophilaceae</taxon>
        <taxon>Blastococcus</taxon>
    </lineage>
</organism>
<comment type="similarity">
    <text evidence="1">Belongs to the arsA ATPase family.</text>
</comment>
<dbReference type="Pfam" id="PF02374">
    <property type="entry name" value="ArsA_ATPase"/>
    <property type="match status" value="1"/>
</dbReference>
<dbReference type="GO" id="GO:0016887">
    <property type="term" value="F:ATP hydrolysis activity"/>
    <property type="evidence" value="ECO:0007669"/>
    <property type="project" value="InterPro"/>
</dbReference>
<name>A0A1I2GIX5_9ACTN</name>
<keyword evidence="4" id="KW-0067">ATP-binding</keyword>
<proteinExistence type="inferred from homology"/>
<evidence type="ECO:0000313" key="5">
    <source>
        <dbReference type="Proteomes" id="UP000198589"/>
    </source>
</evidence>
<keyword evidence="5" id="KW-1185">Reference proteome</keyword>
<feature type="domain" description="ArsA/GET3 Anion-transporting ATPase-like" evidence="2">
    <location>
        <begin position="1"/>
        <end position="253"/>
    </location>
</feature>
<dbReference type="PANTHER" id="PTHR10803">
    <property type="entry name" value="ARSENICAL PUMP-DRIVING ATPASE ARSENITE-TRANSLOCATING ATPASE"/>
    <property type="match status" value="1"/>
</dbReference>
<dbReference type="Gene3D" id="3.40.50.300">
    <property type="entry name" value="P-loop containing nucleotide triphosphate hydrolases"/>
    <property type="match status" value="1"/>
</dbReference>
<dbReference type="InterPro" id="IPR040612">
    <property type="entry name" value="ArsA_HSP20-like"/>
</dbReference>
<dbReference type="PANTHER" id="PTHR10803:SF3">
    <property type="entry name" value="ATPASE GET3"/>
    <property type="match status" value="1"/>
</dbReference>
<protein>
    <submittedName>
        <fullName evidence="4">Arsenite efflux ATP-binding protein ArsA</fullName>
    </submittedName>
</protein>
<dbReference type="Pfam" id="PF17886">
    <property type="entry name" value="ArsA_HSP20"/>
    <property type="match status" value="1"/>
</dbReference>
<dbReference type="STRING" id="1798228.SAMN05216574_109177"/>
<accession>A0A1I2GIX5</accession>
<sequence length="381" mass="38987">MRTLILTGPGGAGTSSLAAAAAVRAARAGRHTVLLSRQRPAVAGLEVEPGLTVVTVDPQAAVEGIWSGVAGTAGAVLPQLTLPPATSVVPLPGAADVALFAELARADAELVVVDAGPVESALALVNLPVTLRWWLAQLMPPGMRALGAVRTAAVVSGAVRRGPVDAALSAVPALEALLARDRLADPTTTGVYLVAAPRAASSAPLRTAAAVLGLHGLRAGAVLSRVLPLAGDDEWTTARAAEQEAALTGLADVAPVLRVPELPVAPDGPDQVGALLDGELPDSAGFGAPVPERYEGAWRLALPLPFAERGAVTLTRWVDDLVLTVGGVRRSVRLDPLLRRCEVTGGRLAEPGTAAARLEVGFRPDPQLWPADLLSAERRTS</sequence>
<reference evidence="5" key="1">
    <citation type="submission" date="2016-10" db="EMBL/GenBank/DDBJ databases">
        <authorList>
            <person name="Varghese N."/>
            <person name="Submissions S."/>
        </authorList>
    </citation>
    <scope>NUCLEOTIDE SEQUENCE [LARGE SCALE GENOMIC DNA]</scope>
    <source>
        <strain evidence="5">DSM 46838</strain>
    </source>
</reference>
<dbReference type="Proteomes" id="UP000198589">
    <property type="component" value="Unassembled WGS sequence"/>
</dbReference>
<dbReference type="EMBL" id="FOND01000009">
    <property type="protein sequence ID" value="SFF16581.1"/>
    <property type="molecule type" value="Genomic_DNA"/>
</dbReference>
<dbReference type="Gene3D" id="2.60.40.790">
    <property type="match status" value="1"/>
</dbReference>
<dbReference type="OrthoDB" id="9780677at2"/>
<gene>
    <name evidence="4" type="ORF">SAMN05216574_109177</name>
</gene>
<evidence type="ECO:0000259" key="3">
    <source>
        <dbReference type="Pfam" id="PF17886"/>
    </source>
</evidence>
<dbReference type="InterPro" id="IPR016300">
    <property type="entry name" value="ATPase_ArsA/GET3"/>
</dbReference>
<keyword evidence="4" id="KW-0547">Nucleotide-binding</keyword>
<evidence type="ECO:0000313" key="4">
    <source>
        <dbReference type="EMBL" id="SFF16581.1"/>
    </source>
</evidence>
<dbReference type="SUPFAM" id="SSF52540">
    <property type="entry name" value="P-loop containing nucleoside triphosphate hydrolases"/>
    <property type="match status" value="1"/>
</dbReference>